<evidence type="ECO:0000313" key="3">
    <source>
        <dbReference type="Proteomes" id="UP000801492"/>
    </source>
</evidence>
<accession>A0A8K0C4Z9</accession>
<comment type="caution">
    <text evidence="2">The sequence shown here is derived from an EMBL/GenBank/DDBJ whole genome shotgun (WGS) entry which is preliminary data.</text>
</comment>
<dbReference type="EMBL" id="VTPC01091227">
    <property type="protein sequence ID" value="KAF2879109.1"/>
    <property type="molecule type" value="Genomic_DNA"/>
</dbReference>
<dbReference type="InterPro" id="IPR006616">
    <property type="entry name" value="DM9_repeat"/>
</dbReference>
<dbReference type="PANTHER" id="PTHR31649:SF10">
    <property type="entry name" value="IP19903P-RELATED"/>
    <property type="match status" value="1"/>
</dbReference>
<dbReference type="Pfam" id="PF11901">
    <property type="entry name" value="DM9"/>
    <property type="match status" value="1"/>
</dbReference>
<reference evidence="2" key="1">
    <citation type="submission" date="2019-08" db="EMBL/GenBank/DDBJ databases">
        <title>The genome of the North American firefly Photinus pyralis.</title>
        <authorList>
            <consortium name="Photinus pyralis genome working group"/>
            <person name="Fallon T.R."/>
            <person name="Sander Lower S.E."/>
            <person name="Weng J.-K."/>
        </authorList>
    </citation>
    <scope>NUCLEOTIDE SEQUENCE</scope>
    <source>
        <strain evidence="2">TRF0915ILg1</strain>
        <tissue evidence="2">Whole body</tissue>
    </source>
</reference>
<evidence type="ECO:0000256" key="1">
    <source>
        <dbReference type="SAM" id="SignalP"/>
    </source>
</evidence>
<gene>
    <name evidence="2" type="ORF">ILUMI_27057</name>
</gene>
<sequence>MATYLILIFFTLYGMCGLVKADCAIGGYYWKDFTGEIPSDALPGGKDVNGKPIYIGQIFNSRFLIPAKIYENDKKAYYEYGGKEHVVTENIKILSTQYPEQVEWIPTNNEEIQMITNKHLVIGGFEPGCTTYIGRVRHEGELSVGKALADNQPNFSGLYVTNDGKGLRHTSFEAITGEITQILYTQDPKQFKWIRPNDEAIKSLTNKFVRGGYESGKYTYVGRLRLIGEVSVGKVLINEVANQRPGWYIASTDKKQQVYTNFEVLTFNS</sequence>
<dbReference type="Proteomes" id="UP000801492">
    <property type="component" value="Unassembled WGS sequence"/>
</dbReference>
<feature type="chain" id="PRO_5035480372" evidence="1">
    <location>
        <begin position="22"/>
        <end position="269"/>
    </location>
</feature>
<protein>
    <submittedName>
        <fullName evidence="2">Uncharacterized protein</fullName>
    </submittedName>
</protein>
<dbReference type="PANTHER" id="PTHR31649">
    <property type="entry name" value="AGAP009604-PA"/>
    <property type="match status" value="1"/>
</dbReference>
<keyword evidence="3" id="KW-1185">Reference proteome</keyword>
<dbReference type="SMART" id="SM00696">
    <property type="entry name" value="DM9"/>
    <property type="match status" value="2"/>
</dbReference>
<organism evidence="2 3">
    <name type="scientific">Ignelater luminosus</name>
    <name type="common">Cucubano</name>
    <name type="synonym">Pyrophorus luminosus</name>
    <dbReference type="NCBI Taxonomy" id="2038154"/>
    <lineage>
        <taxon>Eukaryota</taxon>
        <taxon>Metazoa</taxon>
        <taxon>Ecdysozoa</taxon>
        <taxon>Arthropoda</taxon>
        <taxon>Hexapoda</taxon>
        <taxon>Insecta</taxon>
        <taxon>Pterygota</taxon>
        <taxon>Neoptera</taxon>
        <taxon>Endopterygota</taxon>
        <taxon>Coleoptera</taxon>
        <taxon>Polyphaga</taxon>
        <taxon>Elateriformia</taxon>
        <taxon>Elateroidea</taxon>
        <taxon>Elateridae</taxon>
        <taxon>Agrypninae</taxon>
        <taxon>Pyrophorini</taxon>
        <taxon>Ignelater</taxon>
    </lineage>
</organism>
<proteinExistence type="predicted"/>
<keyword evidence="1" id="KW-0732">Signal</keyword>
<dbReference type="OrthoDB" id="6751658at2759"/>
<feature type="signal peptide" evidence="1">
    <location>
        <begin position="1"/>
        <end position="21"/>
    </location>
</feature>
<evidence type="ECO:0000313" key="2">
    <source>
        <dbReference type="EMBL" id="KAF2879109.1"/>
    </source>
</evidence>
<dbReference type="AlphaFoldDB" id="A0A8K0C4Z9"/>
<name>A0A8K0C4Z9_IGNLU</name>